<keyword evidence="2 4" id="KW-0813">Transport</keyword>
<dbReference type="eggNOG" id="COG0803">
    <property type="taxonomic scope" value="Bacteria"/>
</dbReference>
<dbReference type="FunCoup" id="D1C987">
    <property type="interactions" value="103"/>
</dbReference>
<dbReference type="InterPro" id="IPR006129">
    <property type="entry name" value="AdhesinB"/>
</dbReference>
<keyword evidence="3" id="KW-0732">Signal</keyword>
<name>D1C987_SPHTD</name>
<proteinExistence type="inferred from homology"/>
<dbReference type="GO" id="GO:0030001">
    <property type="term" value="P:metal ion transport"/>
    <property type="evidence" value="ECO:0007669"/>
    <property type="project" value="InterPro"/>
</dbReference>
<dbReference type="STRING" id="479434.Sthe_2977"/>
<dbReference type="Proteomes" id="UP000002027">
    <property type="component" value="Chromosome 2"/>
</dbReference>
<evidence type="ECO:0000256" key="3">
    <source>
        <dbReference type="ARBA" id="ARBA00022729"/>
    </source>
</evidence>
<evidence type="ECO:0000313" key="6">
    <source>
        <dbReference type="Proteomes" id="UP000002027"/>
    </source>
</evidence>
<reference evidence="5 6" key="2">
    <citation type="journal article" date="2010" name="Stand. Genomic Sci.">
        <title>Complete genome sequence of Desulfohalobium retbaense type strain (HR(100)).</title>
        <authorList>
            <person name="Spring S."/>
            <person name="Nolan M."/>
            <person name="Lapidus A."/>
            <person name="Glavina Del Rio T."/>
            <person name="Copeland A."/>
            <person name="Tice H."/>
            <person name="Cheng J.F."/>
            <person name="Lucas S."/>
            <person name="Land M."/>
            <person name="Chen F."/>
            <person name="Bruce D."/>
            <person name="Goodwin L."/>
            <person name="Pitluck S."/>
            <person name="Ivanova N."/>
            <person name="Mavromatis K."/>
            <person name="Mikhailova N."/>
            <person name="Pati A."/>
            <person name="Chen A."/>
            <person name="Palaniappan K."/>
            <person name="Hauser L."/>
            <person name="Chang Y.J."/>
            <person name="Jeffries C.D."/>
            <person name="Munk C."/>
            <person name="Kiss H."/>
            <person name="Chain P."/>
            <person name="Han C."/>
            <person name="Brettin T."/>
            <person name="Detter J.C."/>
            <person name="Schuler E."/>
            <person name="Goker M."/>
            <person name="Rohde M."/>
            <person name="Bristow J."/>
            <person name="Eisen J.A."/>
            <person name="Markowitz V."/>
            <person name="Hugenholtz P."/>
            <person name="Kyrpides N.C."/>
            <person name="Klenk H.P."/>
        </authorList>
    </citation>
    <scope>NUCLEOTIDE SEQUENCE [LARGE SCALE GENOMIC DNA]</scope>
    <source>
        <strain evidence="6">ATCC 49802 / DSM 20745 / S 6022</strain>
    </source>
</reference>
<dbReference type="HOGENOM" id="CLU_016838_1_1_0"/>
<dbReference type="PROSITE" id="PS51257">
    <property type="entry name" value="PROKAR_LIPOPROTEIN"/>
    <property type="match status" value="1"/>
</dbReference>
<evidence type="ECO:0000256" key="1">
    <source>
        <dbReference type="ARBA" id="ARBA00011028"/>
    </source>
</evidence>
<dbReference type="KEGG" id="sti:Sthe_2977"/>
<dbReference type="GO" id="GO:0007155">
    <property type="term" value="P:cell adhesion"/>
    <property type="evidence" value="ECO:0007669"/>
    <property type="project" value="InterPro"/>
</dbReference>
<dbReference type="AlphaFoldDB" id="D1C987"/>
<dbReference type="PRINTS" id="PR00690">
    <property type="entry name" value="ADHESNFAMILY"/>
</dbReference>
<evidence type="ECO:0000256" key="4">
    <source>
        <dbReference type="RuleBase" id="RU003512"/>
    </source>
</evidence>
<dbReference type="PRINTS" id="PR00691">
    <property type="entry name" value="ADHESINB"/>
</dbReference>
<dbReference type="InParanoid" id="D1C987"/>
<dbReference type="SUPFAM" id="SSF53807">
    <property type="entry name" value="Helical backbone' metal receptor"/>
    <property type="match status" value="1"/>
</dbReference>
<dbReference type="InterPro" id="IPR050492">
    <property type="entry name" value="Bact_metal-bind_prot9"/>
</dbReference>
<protein>
    <submittedName>
        <fullName evidence="5">Periplasmic solute binding protein</fullName>
    </submittedName>
</protein>
<gene>
    <name evidence="5" type="ordered locus">Sthe_2977</name>
</gene>
<dbReference type="Gene3D" id="3.40.50.1980">
    <property type="entry name" value="Nitrogenase molybdenum iron protein domain"/>
    <property type="match status" value="2"/>
</dbReference>
<comment type="similarity">
    <text evidence="1 4">Belongs to the bacterial solute-binding protein 9 family.</text>
</comment>
<dbReference type="GO" id="GO:0046872">
    <property type="term" value="F:metal ion binding"/>
    <property type="evidence" value="ECO:0007669"/>
    <property type="project" value="InterPro"/>
</dbReference>
<reference evidence="6" key="1">
    <citation type="submission" date="2009-11" db="EMBL/GenBank/DDBJ databases">
        <title>The complete chromosome 2 of Sphaerobacter thermophilus DSM 20745.</title>
        <authorList>
            <person name="Lucas S."/>
            <person name="Copeland A."/>
            <person name="Lapidus A."/>
            <person name="Glavina del Rio T."/>
            <person name="Dalin E."/>
            <person name="Tice H."/>
            <person name="Bruce D."/>
            <person name="Goodwin L."/>
            <person name="Pitluck S."/>
            <person name="Kyrpides N."/>
            <person name="Mavromatis K."/>
            <person name="Ivanova N."/>
            <person name="Mikhailova N."/>
            <person name="LaButti K.M."/>
            <person name="Clum A."/>
            <person name="Sun H.I."/>
            <person name="Brettin T."/>
            <person name="Detter J.C."/>
            <person name="Han C."/>
            <person name="Larimer F."/>
            <person name="Land M."/>
            <person name="Hauser L."/>
            <person name="Markowitz V."/>
            <person name="Cheng J.F."/>
            <person name="Hugenholtz P."/>
            <person name="Woyke T."/>
            <person name="Wu D."/>
            <person name="Steenblock K."/>
            <person name="Schneider S."/>
            <person name="Pukall R."/>
            <person name="Goeker M."/>
            <person name="Klenk H.P."/>
            <person name="Eisen J.A."/>
        </authorList>
    </citation>
    <scope>NUCLEOTIDE SEQUENCE [LARGE SCALE GENOMIC DNA]</scope>
    <source>
        <strain evidence="6">ATCC 49802 / DSM 20745 / S 6022</strain>
    </source>
</reference>
<sequence>MERMRWIDRRGRWPVVVALFAALLLVACGPGRTENRSSAAGEDAALRVVVSLPVFISMVEAVGGERVDVTALVPPGADPHTYQPTPADAKAVADADLVFINGAGLEEWLRGLIESAGGQQVPVYELAQGLTTIEEEDHDHEHPEGNPHLWLDPTYAIAYVRQIEQRLSEHDPGGADHYRTNADSYVAEIEAFDAWAQEQIATIPPERRTLVTYHDAFPYFAAHYGLELVGVVVPSPGREPSPRDLARLVDEIRAQEVPVLFVEPQFNPRLAERLAQEAGITTQVLYSETPPEGGGYLELMRTNIEHVVEGLR</sequence>
<dbReference type="InterPro" id="IPR006128">
    <property type="entry name" value="Lipoprotein_PsaA-like"/>
</dbReference>
<keyword evidence="6" id="KW-1185">Reference proteome</keyword>
<dbReference type="PANTHER" id="PTHR42953">
    <property type="entry name" value="HIGH-AFFINITY ZINC UPTAKE SYSTEM PROTEIN ZNUA-RELATED"/>
    <property type="match status" value="1"/>
</dbReference>
<evidence type="ECO:0000256" key="2">
    <source>
        <dbReference type="ARBA" id="ARBA00022448"/>
    </source>
</evidence>
<dbReference type="EMBL" id="CP001824">
    <property type="protein sequence ID" value="ACZ40380.1"/>
    <property type="molecule type" value="Genomic_DNA"/>
</dbReference>
<dbReference type="InterPro" id="IPR006127">
    <property type="entry name" value="ZnuA-like"/>
</dbReference>
<dbReference type="Pfam" id="PF01297">
    <property type="entry name" value="ZnuA"/>
    <property type="match status" value="1"/>
</dbReference>
<accession>D1C987</accession>
<organism evidence="5 6">
    <name type="scientific">Sphaerobacter thermophilus (strain ATCC 49802 / DSM 20745 / KCCM 41009 / NCIMB 13125 / S 6022)</name>
    <dbReference type="NCBI Taxonomy" id="479434"/>
    <lineage>
        <taxon>Bacteria</taxon>
        <taxon>Pseudomonadati</taxon>
        <taxon>Thermomicrobiota</taxon>
        <taxon>Thermomicrobia</taxon>
        <taxon>Sphaerobacterales</taxon>
        <taxon>Sphaerobacterineae</taxon>
        <taxon>Sphaerobacteraceae</taxon>
        <taxon>Sphaerobacter</taxon>
    </lineage>
</organism>
<evidence type="ECO:0000313" key="5">
    <source>
        <dbReference type="EMBL" id="ACZ40380.1"/>
    </source>
</evidence>